<dbReference type="PANTHER" id="PTHR42788">
    <property type="entry name" value="TAURINE IMPORT ATP-BINDING PROTEIN-RELATED"/>
    <property type="match status" value="1"/>
</dbReference>
<keyword evidence="4 6" id="KW-0067">ATP-binding</keyword>
<evidence type="ECO:0000256" key="4">
    <source>
        <dbReference type="ARBA" id="ARBA00022840"/>
    </source>
</evidence>
<sequence length="254" mass="27404">MNLGAPLVSLRGVAKRYATGTLALDGIDLAVRQGDFLALLGPSGCGKSTLLRIMAGLAAPSAGAIDWAAGEGRGDVGFVFQEPTLMPWATVLRNVTLPLELAGMKRAEAEDRAAEWLARVELGGFEHAYPRALSGGMKMRVSIARALVTRPRLLLLDEPFAALDEITRFRLNNDLLKLWQDERFTVVFVTHSVFESVFLAERIVVMAPRPGRIAQSLEVTAPARRGEEFRTSAEYAAQCRTVSHALSAAMGAAA</sequence>
<dbReference type="CDD" id="cd03293">
    <property type="entry name" value="ABC_NrtD_SsuB_transporters"/>
    <property type="match status" value="1"/>
</dbReference>
<evidence type="ECO:0000313" key="7">
    <source>
        <dbReference type="Proteomes" id="UP000661507"/>
    </source>
</evidence>
<dbReference type="InterPro" id="IPR027417">
    <property type="entry name" value="P-loop_NTPase"/>
</dbReference>
<dbReference type="GO" id="GO:0016887">
    <property type="term" value="F:ATP hydrolysis activity"/>
    <property type="evidence" value="ECO:0007669"/>
    <property type="project" value="InterPro"/>
</dbReference>
<dbReference type="PANTHER" id="PTHR42788:SF19">
    <property type="entry name" value="ALIPHATIC SULFONATES IMPORT ATP-BINDING PROTEIN SSUB 2"/>
    <property type="match status" value="1"/>
</dbReference>
<dbReference type="Gene3D" id="3.40.50.300">
    <property type="entry name" value="P-loop containing nucleotide triphosphate hydrolases"/>
    <property type="match status" value="1"/>
</dbReference>
<dbReference type="Proteomes" id="UP000661507">
    <property type="component" value="Unassembled WGS sequence"/>
</dbReference>
<organism evidence="6 7">
    <name type="scientific">Neoroseomonas lacus</name>
    <dbReference type="NCBI Taxonomy" id="287609"/>
    <lineage>
        <taxon>Bacteria</taxon>
        <taxon>Pseudomonadati</taxon>
        <taxon>Pseudomonadota</taxon>
        <taxon>Alphaproteobacteria</taxon>
        <taxon>Acetobacterales</taxon>
        <taxon>Acetobacteraceae</taxon>
        <taxon>Neoroseomonas</taxon>
    </lineage>
</organism>
<proteinExistence type="inferred from homology"/>
<dbReference type="PROSITE" id="PS00211">
    <property type="entry name" value="ABC_TRANSPORTER_1"/>
    <property type="match status" value="1"/>
</dbReference>
<evidence type="ECO:0000313" key="6">
    <source>
        <dbReference type="EMBL" id="GGJ19066.1"/>
    </source>
</evidence>
<dbReference type="AlphaFoldDB" id="A0A917KMI5"/>
<dbReference type="PROSITE" id="PS50893">
    <property type="entry name" value="ABC_TRANSPORTER_2"/>
    <property type="match status" value="1"/>
</dbReference>
<dbReference type="InterPro" id="IPR003439">
    <property type="entry name" value="ABC_transporter-like_ATP-bd"/>
</dbReference>
<name>A0A917KMI5_9PROT</name>
<keyword evidence="7" id="KW-1185">Reference proteome</keyword>
<evidence type="ECO:0000256" key="1">
    <source>
        <dbReference type="ARBA" id="ARBA00005417"/>
    </source>
</evidence>
<dbReference type="EMBL" id="BMKW01000006">
    <property type="protein sequence ID" value="GGJ19066.1"/>
    <property type="molecule type" value="Genomic_DNA"/>
</dbReference>
<evidence type="ECO:0000259" key="5">
    <source>
        <dbReference type="PROSITE" id="PS50893"/>
    </source>
</evidence>
<dbReference type="InterPro" id="IPR017871">
    <property type="entry name" value="ABC_transporter-like_CS"/>
</dbReference>
<comment type="caution">
    <text evidence="6">The sequence shown here is derived from an EMBL/GenBank/DDBJ whole genome shotgun (WGS) entry which is preliminary data.</text>
</comment>
<dbReference type="SUPFAM" id="SSF52540">
    <property type="entry name" value="P-loop containing nucleoside triphosphate hydrolases"/>
    <property type="match status" value="1"/>
</dbReference>
<dbReference type="InterPro" id="IPR050166">
    <property type="entry name" value="ABC_transporter_ATP-bind"/>
</dbReference>
<reference evidence="6" key="2">
    <citation type="submission" date="2020-09" db="EMBL/GenBank/DDBJ databases">
        <authorList>
            <person name="Sun Q."/>
            <person name="Zhou Y."/>
        </authorList>
    </citation>
    <scope>NUCLEOTIDE SEQUENCE</scope>
    <source>
        <strain evidence="6">CGMCC 1.3617</strain>
    </source>
</reference>
<accession>A0A917KMI5</accession>
<dbReference type="SMART" id="SM00382">
    <property type="entry name" value="AAA"/>
    <property type="match status" value="1"/>
</dbReference>
<dbReference type="RefSeq" id="WP_229681309.1">
    <property type="nucleotide sequence ID" value="NZ_BMKW01000006.1"/>
</dbReference>
<keyword evidence="2" id="KW-0813">Transport</keyword>
<comment type="similarity">
    <text evidence="1">Belongs to the ABC transporter superfamily.</text>
</comment>
<gene>
    <name evidence="6" type="ORF">GCM10011320_28060</name>
</gene>
<evidence type="ECO:0000256" key="3">
    <source>
        <dbReference type="ARBA" id="ARBA00022741"/>
    </source>
</evidence>
<dbReference type="InterPro" id="IPR003593">
    <property type="entry name" value="AAA+_ATPase"/>
</dbReference>
<dbReference type="GO" id="GO:0005524">
    <property type="term" value="F:ATP binding"/>
    <property type="evidence" value="ECO:0007669"/>
    <property type="project" value="UniProtKB-KW"/>
</dbReference>
<evidence type="ECO:0000256" key="2">
    <source>
        <dbReference type="ARBA" id="ARBA00022448"/>
    </source>
</evidence>
<feature type="domain" description="ABC transporter" evidence="5">
    <location>
        <begin position="8"/>
        <end position="233"/>
    </location>
</feature>
<keyword evidence="3" id="KW-0547">Nucleotide-binding</keyword>
<reference evidence="6" key="1">
    <citation type="journal article" date="2014" name="Int. J. Syst. Evol. Microbiol.">
        <title>Complete genome sequence of Corynebacterium casei LMG S-19264T (=DSM 44701T), isolated from a smear-ripened cheese.</title>
        <authorList>
            <consortium name="US DOE Joint Genome Institute (JGI-PGF)"/>
            <person name="Walter F."/>
            <person name="Albersmeier A."/>
            <person name="Kalinowski J."/>
            <person name="Ruckert C."/>
        </authorList>
    </citation>
    <scope>NUCLEOTIDE SEQUENCE</scope>
    <source>
        <strain evidence="6">CGMCC 1.3617</strain>
    </source>
</reference>
<dbReference type="Pfam" id="PF00005">
    <property type="entry name" value="ABC_tran"/>
    <property type="match status" value="1"/>
</dbReference>
<protein>
    <submittedName>
        <fullName evidence="6">Nitrate/sulfonate/bicarbonate ABC transporter ATP-binding protein</fullName>
    </submittedName>
</protein>